<keyword evidence="2" id="KW-1185">Reference proteome</keyword>
<comment type="caution">
    <text evidence="1">The sequence shown here is derived from an EMBL/GenBank/DDBJ whole genome shotgun (WGS) entry which is preliminary data.</text>
</comment>
<name>L8JG74_9GAMM</name>
<evidence type="ECO:0000313" key="1">
    <source>
        <dbReference type="EMBL" id="ELR67815.1"/>
    </source>
</evidence>
<dbReference type="EMBL" id="AMZO01000001">
    <property type="protein sequence ID" value="ELR67815.1"/>
    <property type="molecule type" value="Genomic_DNA"/>
</dbReference>
<organism evidence="1 2">
    <name type="scientific">Photobacterium marinum</name>
    <dbReference type="NCBI Taxonomy" id="1056511"/>
    <lineage>
        <taxon>Bacteria</taxon>
        <taxon>Pseudomonadati</taxon>
        <taxon>Pseudomonadota</taxon>
        <taxon>Gammaproteobacteria</taxon>
        <taxon>Vibrionales</taxon>
        <taxon>Vibrionaceae</taxon>
        <taxon>Photobacterium</taxon>
    </lineage>
</organism>
<dbReference type="Proteomes" id="UP000011134">
    <property type="component" value="Unassembled WGS sequence"/>
</dbReference>
<gene>
    <name evidence="1" type="ORF">C942_00122</name>
</gene>
<sequence>MKISDLNQRCVEFELNQSKDIIQGLLDGEDINPELLKFILKKMESLLAQVED</sequence>
<accession>L8JG74</accession>
<protein>
    <submittedName>
        <fullName evidence="1">Uncharacterized protein</fullName>
    </submittedName>
</protein>
<reference evidence="1 2" key="1">
    <citation type="submission" date="2012-12" db="EMBL/GenBank/DDBJ databases">
        <title>Genome Assembly of Photobacterium sp. AK15.</title>
        <authorList>
            <person name="Khatri I."/>
            <person name="Vaidya B."/>
            <person name="Srinivas T.N.R."/>
            <person name="Subramanian S."/>
            <person name="Pinnaka A."/>
        </authorList>
    </citation>
    <scope>NUCLEOTIDE SEQUENCE [LARGE SCALE GENOMIC DNA]</scope>
    <source>
        <strain evidence="1 2">AK15</strain>
    </source>
</reference>
<evidence type="ECO:0000313" key="2">
    <source>
        <dbReference type="Proteomes" id="UP000011134"/>
    </source>
</evidence>
<dbReference type="PATRIC" id="fig|1056511.3.peg.123"/>
<dbReference type="AlphaFoldDB" id="L8JG74"/>
<proteinExistence type="predicted"/>